<protein>
    <recommendedName>
        <fullName evidence="5">PD-(D/E)XK nuclease superfamily protein</fullName>
    </recommendedName>
</protein>
<name>A0A6J4EER5_9PSED</name>
<dbReference type="Proteomes" id="UP001054892">
    <property type="component" value="Unassembled WGS sequence"/>
</dbReference>
<dbReference type="EMBL" id="BQKM01000004">
    <property type="protein sequence ID" value="GJN52550.1"/>
    <property type="molecule type" value="Genomic_DNA"/>
</dbReference>
<evidence type="ECO:0000313" key="3">
    <source>
        <dbReference type="Proteomes" id="UP000509383"/>
    </source>
</evidence>
<dbReference type="Proteomes" id="UP000509383">
    <property type="component" value="Chromosome"/>
</dbReference>
<proteinExistence type="predicted"/>
<evidence type="ECO:0008006" key="5">
    <source>
        <dbReference type="Google" id="ProtNLM"/>
    </source>
</evidence>
<keyword evidence="4" id="KW-1185">Reference proteome</keyword>
<accession>A0A6J4EER5</accession>
<dbReference type="KEGG" id="ptw:TUM18999_61290"/>
<reference evidence="1 3" key="1">
    <citation type="submission" date="2020-05" db="EMBL/GenBank/DDBJ databases">
        <title>Characterization of novel class B3 metallo-beta-lactamase from novel Pseudomonas species.</title>
        <authorList>
            <person name="Yamada K."/>
            <person name="Aoki K."/>
            <person name="Ishii Y."/>
        </authorList>
    </citation>
    <scope>NUCLEOTIDE SEQUENCE [LARGE SCALE GENOMIC DNA]</scope>
    <source>
        <strain evidence="1 3">TUM18999</strain>
        <strain evidence="2 4">TUM20286</strain>
    </source>
</reference>
<sequence>MVLSVYGSQAASVFRLLGSDENSGTYALGWALEQSPTLLKALLHRVFGKGLAVRQVQIDLQRHDKNGGFTDVEIMGEDFHLIIEAKRGSSVAGEAQLSKYLPRLRSDVQFKCILSISYSSELNATRRLPEAYRESVPHVSWDDLRKMAIQARAKASSYEEKMWLRELIEHYKEYSPLQRVLSNQVYMVVLSHERIHPGDPYLYIDVVKVDGHYYHPIGKSGWPEEAPNYIGFRFGARLQSIHHIESYRRVKSPSLIDPRWSIGSTHEFVVYKLGPAMVPAKALVNGKIYPTSRFWCAIDTLLSGAYSSIAEARFETERRRKESS</sequence>
<evidence type="ECO:0000313" key="1">
    <source>
        <dbReference type="EMBL" id="BCG27938.1"/>
    </source>
</evidence>
<dbReference type="RefSeq" id="WP_173174594.1">
    <property type="nucleotide sequence ID" value="NZ_AP023189.1"/>
</dbReference>
<organism evidence="1 3">
    <name type="scientific">Pseudomonas tohonis</name>
    <dbReference type="NCBI Taxonomy" id="2725477"/>
    <lineage>
        <taxon>Bacteria</taxon>
        <taxon>Pseudomonadati</taxon>
        <taxon>Pseudomonadota</taxon>
        <taxon>Gammaproteobacteria</taxon>
        <taxon>Pseudomonadales</taxon>
        <taxon>Pseudomonadaceae</taxon>
        <taxon>Pseudomonas</taxon>
    </lineage>
</organism>
<evidence type="ECO:0000313" key="4">
    <source>
        <dbReference type="Proteomes" id="UP001054892"/>
    </source>
</evidence>
<evidence type="ECO:0000313" key="2">
    <source>
        <dbReference type="EMBL" id="GJN52550.1"/>
    </source>
</evidence>
<dbReference type="EMBL" id="AP023189">
    <property type="protein sequence ID" value="BCG27938.1"/>
    <property type="molecule type" value="Genomic_DNA"/>
</dbReference>
<gene>
    <name evidence="1" type="ORF">TUM18999_61290</name>
    <name evidence="2" type="ORF">TUM20286_23020</name>
</gene>
<dbReference type="AlphaFoldDB" id="A0A6J4EER5"/>